<accession>A0A8H9IV14</accession>
<evidence type="ECO:0008006" key="3">
    <source>
        <dbReference type="Google" id="ProtNLM"/>
    </source>
</evidence>
<dbReference type="EMBL" id="BNAV01000001">
    <property type="protein sequence ID" value="GHF36554.1"/>
    <property type="molecule type" value="Genomic_DNA"/>
</dbReference>
<dbReference type="RefSeq" id="WP_145936427.1">
    <property type="nucleotide sequence ID" value="NZ_BNAV01000001.1"/>
</dbReference>
<comment type="caution">
    <text evidence="1">The sequence shown here is derived from an EMBL/GenBank/DDBJ whole genome shotgun (WGS) entry which is preliminary data.</text>
</comment>
<dbReference type="InterPro" id="IPR011042">
    <property type="entry name" value="6-blade_b-propeller_TolB-like"/>
</dbReference>
<evidence type="ECO:0000313" key="1">
    <source>
        <dbReference type="EMBL" id="GHF36554.1"/>
    </source>
</evidence>
<protein>
    <recommendedName>
        <fullName evidence="3">ScyD/ScyE family protein</fullName>
    </recommendedName>
</protein>
<dbReference type="SUPFAM" id="SSF63829">
    <property type="entry name" value="Calcium-dependent phosphotriesterase"/>
    <property type="match status" value="1"/>
</dbReference>
<keyword evidence="2" id="KW-1185">Reference proteome</keyword>
<reference evidence="1" key="1">
    <citation type="journal article" date="2014" name="Int. J. Syst. Evol. Microbiol.">
        <title>Complete genome sequence of Corynebacterium casei LMG S-19264T (=DSM 44701T), isolated from a smear-ripened cheese.</title>
        <authorList>
            <consortium name="US DOE Joint Genome Institute (JGI-PGF)"/>
            <person name="Walter F."/>
            <person name="Albersmeier A."/>
            <person name="Kalinowski J."/>
            <person name="Ruckert C."/>
        </authorList>
    </citation>
    <scope>NUCLEOTIDE SEQUENCE</scope>
    <source>
        <strain evidence="1">CGMCC 4.7679</strain>
    </source>
</reference>
<evidence type="ECO:0000313" key="2">
    <source>
        <dbReference type="Proteomes" id="UP000658656"/>
    </source>
</evidence>
<gene>
    <name evidence="1" type="ORF">GCM10017566_07070</name>
</gene>
<dbReference type="AlphaFoldDB" id="A0A8H9IV14"/>
<dbReference type="Gene3D" id="2.120.10.30">
    <property type="entry name" value="TolB, C-terminal domain"/>
    <property type="match status" value="1"/>
</dbReference>
<reference evidence="1" key="2">
    <citation type="submission" date="2020-09" db="EMBL/GenBank/DDBJ databases">
        <authorList>
            <person name="Sun Q."/>
            <person name="Zhou Y."/>
        </authorList>
    </citation>
    <scope>NUCLEOTIDE SEQUENCE</scope>
    <source>
        <strain evidence="1">CGMCC 4.7679</strain>
    </source>
</reference>
<dbReference type="OrthoDB" id="5184414at2"/>
<sequence>MQHREVAVLGRVAGLTNPESADLLPDGETVVVSNAAITFGLPAYRDGRGGVYRQGEAFASRLRLDEKGLHLDELHLVTGCTANLGLDVLPVATEIFPAGTVFAASGGEPVTADGATLVTDPAQVRQQALTYDPSTGEKLPPIPLWAGSALAEKFNPVNQPNGLAFDPDGNLYVSDIPNGNPKGALPFPTPPAVYRIPNSSLDDLANGRPGAADAVQRVELPENWINGVASSKADGTIHVVSCYAKDPEGGAVFRILDEDFAAGRLPAPLHNQLGGELRVLDGIGVTRRGTVIATSPTLGQIHVISATGHEILTFEGAETVANPADVNVCYPPFLDGEPALLVPDVSVAKGSHSVTALDLTGL</sequence>
<proteinExistence type="predicted"/>
<name>A0A8H9IV14_9PSEU</name>
<organism evidence="1 2">
    <name type="scientific">Amycolatopsis bartoniae</name>
    <dbReference type="NCBI Taxonomy" id="941986"/>
    <lineage>
        <taxon>Bacteria</taxon>
        <taxon>Bacillati</taxon>
        <taxon>Actinomycetota</taxon>
        <taxon>Actinomycetes</taxon>
        <taxon>Pseudonocardiales</taxon>
        <taxon>Pseudonocardiaceae</taxon>
        <taxon>Amycolatopsis</taxon>
    </lineage>
</organism>
<dbReference type="Proteomes" id="UP000658656">
    <property type="component" value="Unassembled WGS sequence"/>
</dbReference>